<evidence type="ECO:0000313" key="2">
    <source>
        <dbReference type="Proteomes" id="UP000265140"/>
    </source>
</evidence>
<name>A0AAY5L0L7_ESOLU</name>
<accession>A0AAY5L0L7</accession>
<protein>
    <submittedName>
        <fullName evidence="1">Uncharacterized protein</fullName>
    </submittedName>
</protein>
<keyword evidence="2" id="KW-1185">Reference proteome</keyword>
<reference evidence="1 2" key="1">
    <citation type="submission" date="2020-02" db="EMBL/GenBank/DDBJ databases">
        <title>Esox lucius (northern pike) genome, fEsoLuc1, primary haplotype.</title>
        <authorList>
            <person name="Myers G."/>
            <person name="Karagic N."/>
            <person name="Meyer A."/>
            <person name="Pippel M."/>
            <person name="Reichard M."/>
            <person name="Winkler S."/>
            <person name="Tracey A."/>
            <person name="Sims Y."/>
            <person name="Howe K."/>
            <person name="Rhie A."/>
            <person name="Formenti G."/>
            <person name="Durbin R."/>
            <person name="Fedrigo O."/>
            <person name="Jarvis E.D."/>
        </authorList>
    </citation>
    <scope>NUCLEOTIDE SEQUENCE [LARGE SCALE GENOMIC DNA]</scope>
</reference>
<organism evidence="1 2">
    <name type="scientific">Esox lucius</name>
    <name type="common">Northern pike</name>
    <dbReference type="NCBI Taxonomy" id="8010"/>
    <lineage>
        <taxon>Eukaryota</taxon>
        <taxon>Metazoa</taxon>
        <taxon>Chordata</taxon>
        <taxon>Craniata</taxon>
        <taxon>Vertebrata</taxon>
        <taxon>Euteleostomi</taxon>
        <taxon>Actinopterygii</taxon>
        <taxon>Neopterygii</taxon>
        <taxon>Teleostei</taxon>
        <taxon>Protacanthopterygii</taxon>
        <taxon>Esociformes</taxon>
        <taxon>Esocidae</taxon>
        <taxon>Esox</taxon>
    </lineage>
</organism>
<proteinExistence type="predicted"/>
<reference evidence="1" key="2">
    <citation type="submission" date="2025-08" db="UniProtKB">
        <authorList>
            <consortium name="Ensembl"/>
        </authorList>
    </citation>
    <scope>IDENTIFICATION</scope>
</reference>
<reference evidence="1" key="3">
    <citation type="submission" date="2025-09" db="UniProtKB">
        <authorList>
            <consortium name="Ensembl"/>
        </authorList>
    </citation>
    <scope>IDENTIFICATION</scope>
</reference>
<dbReference type="Ensembl" id="ENSELUT00000094221.1">
    <property type="protein sequence ID" value="ENSELUP00000094100.1"/>
    <property type="gene ID" value="ENSELUG00000036087.1"/>
</dbReference>
<dbReference type="AlphaFoldDB" id="A0AAY5L0L7"/>
<dbReference type="Proteomes" id="UP000265140">
    <property type="component" value="Chromosome 9"/>
</dbReference>
<evidence type="ECO:0000313" key="1">
    <source>
        <dbReference type="Ensembl" id="ENSELUP00000094100.1"/>
    </source>
</evidence>
<sequence length="102" mass="11424">SDSAARWPARSSRSPEPAWLSPLIPCSKRSRCGEMCYTDNSPQYEHGLLLRSQPMQKKTYEIQPKIPCVKECHGYIIGGSDYIHIFPSPLPVKFGIGGKNEC</sequence>